<evidence type="ECO:0000259" key="9">
    <source>
        <dbReference type="Pfam" id="PF25392"/>
    </source>
</evidence>
<keyword evidence="11" id="KW-1185">Reference proteome</keyword>
<sequence>MTQNHDTSTPSTPLRHRTIAIILALLAALAWAAPSARASPAGYTASQAAAAQATAAPPAQNVAPSYAALADLLENSRTREQIIEQLRALAGGQEQAAANQASGQGTNGTPAQAANRAASSGQAPGQAPKQGPATPKDAQAAQAQQGSSGAGPRTDSVAQKLATGIERFTDELAANLAGTAAAAGALLSGHARLSSLNKWLPALDVLAAAILATLVAYLILRIVAARGFARLDAWILSAEKPVAQASPAAAAEAGIATAPGISTTPPAAAAAQATQQAGPSSATGGLGSPPASRRAHGRLRRFTTLAPGRKLLGVLAALVIDLAATLLAALAAYVAVLALAGSVPGKSLFAVQFLTAFVLVESVKALSRGVFATRYPKLRLLPLSSPTAGYWNRWLAVLISLTGYGLLLVVPVADALFPSAVGRLLGLIIMLFVYVHAMRVIWKNRHAVRAGLMHQAEQSSAAVFGTLTRVLARTWHYIALAYFTTLFVVSQIHQQEALAFMARATVQSLAAILLGLLASVILSSLLARRIRLPDDWRRALPLLEDRLNAYVPALLKSLRLLILLVSTLVVLDAWHAFNLVAWIESEPGRAAIAMLLHVGIILVLAALAWTILASIIEHRLGASGGRRPSEREKTLLMLFRNAAAVVIATMTLLIVLSQIGINIGPLIAGAGVAGLAIGFGAQKLVQDVITGVFIQLENGMNQNDVVELCGLFGTVEKITIRSVVIRTLDGGYHLIPFSTIDRLTNHTRDYGYHYGEYNIAHRESVDEAIKQLENAFRDLMRDPVLAPEILGDIDIPGVTALNEKGFTIRVLIKTTPGNQWAVQRGFNRLVKQYFDAAGIEMPYPQTVVHFGRDKSGYASPADIRVVDSLREIAGGAAPAPGQTPAS</sequence>
<feature type="signal peptide" evidence="5">
    <location>
        <begin position="1"/>
        <end position="38"/>
    </location>
</feature>
<feature type="chain" id="PRO_5045652664" evidence="5">
    <location>
        <begin position="39"/>
        <end position="886"/>
    </location>
</feature>
<feature type="transmembrane region" description="Helical" evidence="4">
    <location>
        <begin position="348"/>
        <end position="371"/>
    </location>
</feature>
<comment type="subcellular location">
    <subcellularLocation>
        <location evidence="1">Cell membrane</location>
    </subcellularLocation>
</comment>
<dbReference type="InterPro" id="IPR049278">
    <property type="entry name" value="MS_channel_C"/>
</dbReference>
<feature type="transmembrane region" description="Helical" evidence="4">
    <location>
        <begin position="199"/>
        <end position="220"/>
    </location>
</feature>
<feature type="compositionally biased region" description="Low complexity" evidence="3">
    <location>
        <begin position="94"/>
        <end position="104"/>
    </location>
</feature>
<dbReference type="InterPro" id="IPR045276">
    <property type="entry name" value="YbiO_bact"/>
</dbReference>
<feature type="transmembrane region" description="Helical" evidence="4">
    <location>
        <begin position="591"/>
        <end position="616"/>
    </location>
</feature>
<evidence type="ECO:0000256" key="1">
    <source>
        <dbReference type="ARBA" id="ARBA00004236"/>
    </source>
</evidence>
<feature type="transmembrane region" description="Helical" evidence="4">
    <location>
        <begin position="391"/>
        <end position="410"/>
    </location>
</feature>
<feature type="compositionally biased region" description="Low complexity" evidence="3">
    <location>
        <begin position="138"/>
        <end position="151"/>
    </location>
</feature>
<feature type="domain" description="Moderate conductance mechanosensitive channel YbiO-like transmembrane helix 1" evidence="9">
    <location>
        <begin position="504"/>
        <end position="582"/>
    </location>
</feature>
<dbReference type="Pfam" id="PF25392">
    <property type="entry name" value="MS_channel_TM1"/>
    <property type="match status" value="1"/>
</dbReference>
<dbReference type="PANTHER" id="PTHR30460">
    <property type="entry name" value="MODERATE CONDUCTANCE MECHANOSENSITIVE CHANNEL YBIO"/>
    <property type="match status" value="1"/>
</dbReference>
<accession>A0ABV8P134</accession>
<keyword evidence="4" id="KW-1133">Transmembrane helix</keyword>
<feature type="domain" description="Mechanosensitive ion channel MscS C-terminal" evidence="7">
    <location>
        <begin position="766"/>
        <end position="841"/>
    </location>
</feature>
<keyword evidence="4" id="KW-0812">Transmembrane</keyword>
<evidence type="ECO:0000259" key="8">
    <source>
        <dbReference type="Pfam" id="PF21088"/>
    </source>
</evidence>
<keyword evidence="4" id="KW-0472">Membrane</keyword>
<dbReference type="RefSeq" id="WP_217964857.1">
    <property type="nucleotide sequence ID" value="NZ_JAHTBN010000004.1"/>
</dbReference>
<keyword evidence="5" id="KW-0732">Signal</keyword>
<gene>
    <name evidence="10" type="ORF">ACFOY1_13045</name>
</gene>
<feature type="transmembrane region" description="Helical" evidence="4">
    <location>
        <begin position="474"/>
        <end position="492"/>
    </location>
</feature>
<feature type="region of interest" description="Disordered" evidence="3">
    <location>
        <begin position="268"/>
        <end position="294"/>
    </location>
</feature>
<feature type="transmembrane region" description="Helical" evidence="4">
    <location>
        <begin position="311"/>
        <end position="336"/>
    </location>
</feature>
<keyword evidence="2" id="KW-1003">Cell membrane</keyword>
<evidence type="ECO:0000313" key="10">
    <source>
        <dbReference type="EMBL" id="MFC4201880.1"/>
    </source>
</evidence>
<dbReference type="Pfam" id="PF00924">
    <property type="entry name" value="MS_channel_2nd"/>
    <property type="match status" value="1"/>
</dbReference>
<feature type="transmembrane region" description="Helical" evidence="4">
    <location>
        <begin position="416"/>
        <end position="435"/>
    </location>
</feature>
<feature type="compositionally biased region" description="Polar residues" evidence="3">
    <location>
        <begin position="107"/>
        <end position="123"/>
    </location>
</feature>
<dbReference type="InterPro" id="IPR049142">
    <property type="entry name" value="MS_channel_1st"/>
</dbReference>
<organism evidence="10 11">
    <name type="scientific">Candidimonas humi</name>
    <dbReference type="NCBI Taxonomy" id="683355"/>
    <lineage>
        <taxon>Bacteria</taxon>
        <taxon>Pseudomonadati</taxon>
        <taxon>Pseudomonadota</taxon>
        <taxon>Betaproteobacteria</taxon>
        <taxon>Burkholderiales</taxon>
        <taxon>Alcaligenaceae</taxon>
        <taxon>Candidimonas</taxon>
    </lineage>
</organism>
<evidence type="ECO:0000313" key="11">
    <source>
        <dbReference type="Proteomes" id="UP001595848"/>
    </source>
</evidence>
<dbReference type="PANTHER" id="PTHR30460:SF0">
    <property type="entry name" value="MODERATE CONDUCTANCE MECHANOSENSITIVE CHANNEL YBIO"/>
    <property type="match status" value="1"/>
</dbReference>
<feature type="region of interest" description="Disordered" evidence="3">
    <location>
        <begin position="94"/>
        <end position="156"/>
    </location>
</feature>
<dbReference type="EMBL" id="JBHSBV010000004">
    <property type="protein sequence ID" value="MFC4201880.1"/>
    <property type="molecule type" value="Genomic_DNA"/>
</dbReference>
<evidence type="ECO:0000259" key="7">
    <source>
        <dbReference type="Pfam" id="PF21082"/>
    </source>
</evidence>
<evidence type="ECO:0000256" key="4">
    <source>
        <dbReference type="SAM" id="Phobius"/>
    </source>
</evidence>
<name>A0ABV8P134_9BURK</name>
<feature type="transmembrane region" description="Helical" evidence="4">
    <location>
        <begin position="504"/>
        <end position="526"/>
    </location>
</feature>
<dbReference type="Pfam" id="PF21088">
    <property type="entry name" value="MS_channel_1st"/>
    <property type="match status" value="1"/>
</dbReference>
<dbReference type="InterPro" id="IPR057485">
    <property type="entry name" value="YbiO-like_TM1"/>
</dbReference>
<feature type="domain" description="Mechanosensitive ion channel transmembrane helices 2/3" evidence="8">
    <location>
        <begin position="644"/>
        <end position="682"/>
    </location>
</feature>
<evidence type="ECO:0000256" key="2">
    <source>
        <dbReference type="ARBA" id="ARBA00022475"/>
    </source>
</evidence>
<dbReference type="Proteomes" id="UP001595848">
    <property type="component" value="Unassembled WGS sequence"/>
</dbReference>
<evidence type="ECO:0000256" key="3">
    <source>
        <dbReference type="SAM" id="MobiDB-lite"/>
    </source>
</evidence>
<evidence type="ECO:0000259" key="6">
    <source>
        <dbReference type="Pfam" id="PF00924"/>
    </source>
</evidence>
<feature type="transmembrane region" description="Helical" evidence="4">
    <location>
        <begin position="663"/>
        <end position="681"/>
    </location>
</feature>
<protein>
    <submittedName>
        <fullName evidence="10">Mechanosensitive ion channel domain-containing protein</fullName>
    </submittedName>
</protein>
<dbReference type="InterPro" id="IPR006685">
    <property type="entry name" value="MscS_channel_2nd"/>
</dbReference>
<dbReference type="Pfam" id="PF21082">
    <property type="entry name" value="MS_channel_3rd"/>
    <property type="match status" value="1"/>
</dbReference>
<reference evidence="11" key="1">
    <citation type="journal article" date="2019" name="Int. J. Syst. Evol. Microbiol.">
        <title>The Global Catalogue of Microorganisms (GCM) 10K type strain sequencing project: providing services to taxonomists for standard genome sequencing and annotation.</title>
        <authorList>
            <consortium name="The Broad Institute Genomics Platform"/>
            <consortium name="The Broad Institute Genome Sequencing Center for Infectious Disease"/>
            <person name="Wu L."/>
            <person name="Ma J."/>
        </authorList>
    </citation>
    <scope>NUCLEOTIDE SEQUENCE [LARGE SCALE GENOMIC DNA]</scope>
    <source>
        <strain evidence="11">LMG 24813</strain>
    </source>
</reference>
<evidence type="ECO:0000256" key="5">
    <source>
        <dbReference type="SAM" id="SignalP"/>
    </source>
</evidence>
<feature type="domain" description="Mechanosensitive ion channel MscS" evidence="6">
    <location>
        <begin position="684"/>
        <end position="747"/>
    </location>
</feature>
<proteinExistence type="predicted"/>
<feature type="compositionally biased region" description="Low complexity" evidence="3">
    <location>
        <begin position="268"/>
        <end position="283"/>
    </location>
</feature>
<feature type="transmembrane region" description="Helical" evidence="4">
    <location>
        <begin position="637"/>
        <end position="657"/>
    </location>
</feature>
<comment type="caution">
    <text evidence="10">The sequence shown here is derived from an EMBL/GenBank/DDBJ whole genome shotgun (WGS) entry which is preliminary data.</text>
</comment>